<dbReference type="Proteomes" id="UP000318801">
    <property type="component" value="Unassembled WGS sequence"/>
</dbReference>
<dbReference type="GO" id="GO:0016757">
    <property type="term" value="F:glycosyltransferase activity"/>
    <property type="evidence" value="ECO:0007669"/>
    <property type="project" value="UniProtKB-KW"/>
</dbReference>
<feature type="domain" description="Glycosyltransferase subfamily 4-like N-terminal" evidence="4">
    <location>
        <begin position="86"/>
        <end position="166"/>
    </location>
</feature>
<dbReference type="PANTHER" id="PTHR12526">
    <property type="entry name" value="GLYCOSYLTRANSFERASE"/>
    <property type="match status" value="1"/>
</dbReference>
<dbReference type="PANTHER" id="PTHR12526:SF640">
    <property type="entry name" value="COLANIC ACID BIOSYNTHESIS GLYCOSYLTRANSFERASE WCAL-RELATED"/>
    <property type="match status" value="1"/>
</dbReference>
<name>A0A506UH31_9HYPH</name>
<evidence type="ECO:0000259" key="4">
    <source>
        <dbReference type="Pfam" id="PF13439"/>
    </source>
</evidence>
<evidence type="ECO:0000256" key="2">
    <source>
        <dbReference type="ARBA" id="ARBA00022676"/>
    </source>
</evidence>
<keyword evidence="6" id="KW-1185">Reference proteome</keyword>
<reference evidence="5 6" key="1">
    <citation type="submission" date="2019-06" db="EMBL/GenBank/DDBJ databases">
        <authorList>
            <person name="Li M."/>
        </authorList>
    </citation>
    <scope>NUCLEOTIDE SEQUENCE [LARGE SCALE GENOMIC DNA]</scope>
    <source>
        <strain evidence="5 6">BGMRC2036</strain>
    </source>
</reference>
<dbReference type="AlphaFoldDB" id="A0A506UH31"/>
<dbReference type="Pfam" id="PF13439">
    <property type="entry name" value="Glyco_transf_4"/>
    <property type="match status" value="1"/>
</dbReference>
<dbReference type="Pfam" id="PF13692">
    <property type="entry name" value="Glyco_trans_1_4"/>
    <property type="match status" value="1"/>
</dbReference>
<dbReference type="OrthoDB" id="5490290at2"/>
<gene>
    <name evidence="5" type="ORF">FJU08_03530</name>
</gene>
<organism evidence="5 6">
    <name type="scientific">Martelella alba</name>
    <dbReference type="NCBI Taxonomy" id="2590451"/>
    <lineage>
        <taxon>Bacteria</taxon>
        <taxon>Pseudomonadati</taxon>
        <taxon>Pseudomonadota</taxon>
        <taxon>Alphaproteobacteria</taxon>
        <taxon>Hyphomicrobiales</taxon>
        <taxon>Aurantimonadaceae</taxon>
        <taxon>Martelella</taxon>
    </lineage>
</organism>
<proteinExistence type="inferred from homology"/>
<protein>
    <submittedName>
        <fullName evidence="5">Glycosyltransferase</fullName>
    </submittedName>
</protein>
<evidence type="ECO:0000313" key="6">
    <source>
        <dbReference type="Proteomes" id="UP000318801"/>
    </source>
</evidence>
<keyword evidence="3 5" id="KW-0808">Transferase</keyword>
<evidence type="ECO:0000256" key="1">
    <source>
        <dbReference type="ARBA" id="ARBA00009481"/>
    </source>
</evidence>
<dbReference type="InterPro" id="IPR028098">
    <property type="entry name" value="Glyco_trans_4-like_N"/>
</dbReference>
<comment type="similarity">
    <text evidence="1">Belongs to the glycosyltransferase group 1 family. Glycosyltransferase 4 subfamily.</text>
</comment>
<dbReference type="SUPFAM" id="SSF53756">
    <property type="entry name" value="UDP-Glycosyltransferase/glycogen phosphorylase"/>
    <property type="match status" value="1"/>
</dbReference>
<comment type="caution">
    <text evidence="5">The sequence shown here is derived from an EMBL/GenBank/DDBJ whole genome shotgun (WGS) entry which is preliminary data.</text>
</comment>
<sequence length="354" mass="38678">MSKAVFWAAATSKFQEEQNMTVYHLVDDAGFGGVNRMLDHLAATIGNDEEKHDIVRIRRGQLSAPRLSDAKAVISHLSVCWRNMPLITALRARYAATPLIHVEHSYSERFVAAQVKNRDRFETLVAAAYALFDTVVAVSPQQGQWLGRKFVDPERLAIISPCVDLDDFFALPDPVKSGKTVIGALGRFDRQKGFDILIEGFVRSVRQDFELHFYGSGAQEQQLKALAGNDPRIVFHGYVEHPAAAMARCDMIAMPSRFEPYGLVALEAMAAGRPVIASSADGLAGHIENGAIAVGDNTPDGWARFLNAFDVHAGLGDSGRGRACARRAGDRFLDGWLALLQALSGQSNRLQMAA</sequence>
<accession>A0A506UH31</accession>
<keyword evidence="2" id="KW-0328">Glycosyltransferase</keyword>
<evidence type="ECO:0000256" key="3">
    <source>
        <dbReference type="ARBA" id="ARBA00022679"/>
    </source>
</evidence>
<dbReference type="EMBL" id="VHLG01000002">
    <property type="protein sequence ID" value="TPW32097.1"/>
    <property type="molecule type" value="Genomic_DNA"/>
</dbReference>
<evidence type="ECO:0000313" key="5">
    <source>
        <dbReference type="EMBL" id="TPW32097.1"/>
    </source>
</evidence>
<dbReference type="Gene3D" id="3.40.50.2000">
    <property type="entry name" value="Glycogen Phosphorylase B"/>
    <property type="match status" value="2"/>
</dbReference>